<evidence type="ECO:0000259" key="7">
    <source>
        <dbReference type="PROSITE" id="PS52015"/>
    </source>
</evidence>
<dbReference type="PANTHER" id="PTHR35813:SF1">
    <property type="entry name" value="INNER MEMBRANE PROTEIN YBAN"/>
    <property type="match status" value="1"/>
</dbReference>
<dbReference type="PANTHER" id="PTHR35813">
    <property type="entry name" value="INNER MEMBRANE PROTEIN YBAN"/>
    <property type="match status" value="1"/>
</dbReference>
<dbReference type="Pfam" id="PF04304">
    <property type="entry name" value="DUF454"/>
    <property type="match status" value="1"/>
</dbReference>
<proteinExistence type="predicted"/>
<dbReference type="Proteomes" id="UP000662821">
    <property type="component" value="Chromosome"/>
</dbReference>
<feature type="transmembrane region" description="Helical" evidence="6">
    <location>
        <begin position="153"/>
        <end position="171"/>
    </location>
</feature>
<feature type="transmembrane region" description="Helical" evidence="6">
    <location>
        <begin position="112"/>
        <end position="129"/>
    </location>
</feature>
<evidence type="ECO:0000256" key="3">
    <source>
        <dbReference type="ARBA" id="ARBA00022989"/>
    </source>
</evidence>
<evidence type="ECO:0000256" key="4">
    <source>
        <dbReference type="ARBA" id="ARBA00023136"/>
    </source>
</evidence>
<sequence>MEEPVIQAGAEAHTARLRRWAWTAAGMLMVALGVIGAMLPVMPTTIFLILALACFSRASPRLEHWLLHHPRFGAPLRQWREHRAVSRRGKAMACLGMAIGFVAMCLGHPPWWVIAMVGAMEIAVLIYLLRRPEGPAPTVAADKTLPTDWRRPLTIAAVFAMHGALLGWALYHRAPAAPVLAIVPDAAQPAMLLFLPAAAPPRPLEQNLAERVSAAAAPSAAIAKKAVPAIQQLVLPQPDAAPMPPQAESIAAVAEVRHTPVTPAPAAAPSLAAAPPSPALPPAPQELRSGVSSWEGKVLARMERFRRYPTASRAKQEQGVVYLRCRIDRDGQVLAAAIERSSGSAALDQAALDTLQRAAPLPRIPKERPDPLELSIPVEFSIG</sequence>
<evidence type="ECO:0000256" key="1">
    <source>
        <dbReference type="ARBA" id="ARBA00004167"/>
    </source>
</evidence>
<feature type="compositionally biased region" description="Pro residues" evidence="5">
    <location>
        <begin position="275"/>
        <end position="284"/>
    </location>
</feature>
<dbReference type="InterPro" id="IPR037682">
    <property type="entry name" value="TonB_C"/>
</dbReference>
<name>A0AAJ4MQ22_9BURK</name>
<dbReference type="RefSeq" id="WP_191909740.1">
    <property type="nucleotide sequence ID" value="NZ_CP071520.1"/>
</dbReference>
<dbReference type="PROSITE" id="PS52015">
    <property type="entry name" value="TONB_CTD"/>
    <property type="match status" value="1"/>
</dbReference>
<dbReference type="Gene3D" id="3.30.1150.10">
    <property type="match status" value="1"/>
</dbReference>
<dbReference type="InterPro" id="IPR006260">
    <property type="entry name" value="TonB/TolA_C"/>
</dbReference>
<evidence type="ECO:0000313" key="8">
    <source>
        <dbReference type="EMBL" id="QSX95005.1"/>
    </source>
</evidence>
<dbReference type="InterPro" id="IPR007401">
    <property type="entry name" value="DUF454"/>
</dbReference>
<feature type="region of interest" description="Disordered" evidence="5">
    <location>
        <begin position="264"/>
        <end position="288"/>
    </location>
</feature>
<reference evidence="8 9" key="1">
    <citation type="submission" date="2021-03" db="EMBL/GenBank/DDBJ databases">
        <title>Draft genome sequence of Janthinobacterium sp. strain PLB02 isolated from infected primmorphs (Lubomirskia baicalensis).</title>
        <authorList>
            <person name="Chernogor L.I."/>
            <person name="Belikov S.I."/>
            <person name="Petrushin I.S."/>
        </authorList>
    </citation>
    <scope>NUCLEOTIDE SEQUENCE [LARGE SCALE GENOMIC DNA]</scope>
    <source>
        <strain evidence="8 9">PLB02</strain>
    </source>
</reference>
<dbReference type="GO" id="GO:0005886">
    <property type="term" value="C:plasma membrane"/>
    <property type="evidence" value="ECO:0007669"/>
    <property type="project" value="TreeGrafter"/>
</dbReference>
<dbReference type="AlphaFoldDB" id="A0AAJ4MQ22"/>
<dbReference type="EMBL" id="CP071520">
    <property type="protein sequence ID" value="QSX95005.1"/>
    <property type="molecule type" value="Genomic_DNA"/>
</dbReference>
<feature type="domain" description="TonB C-terminal" evidence="7">
    <location>
        <begin position="293"/>
        <end position="383"/>
    </location>
</feature>
<accession>A0AAJ4MQ22</accession>
<keyword evidence="4 6" id="KW-0472">Membrane</keyword>
<evidence type="ECO:0000256" key="6">
    <source>
        <dbReference type="SAM" id="Phobius"/>
    </source>
</evidence>
<keyword evidence="2 6" id="KW-0812">Transmembrane</keyword>
<dbReference type="NCBIfam" id="TIGR01352">
    <property type="entry name" value="tonB_Cterm"/>
    <property type="match status" value="1"/>
</dbReference>
<comment type="subcellular location">
    <subcellularLocation>
        <location evidence="1">Membrane</location>
        <topology evidence="1">Single-pass membrane protein</topology>
    </subcellularLocation>
</comment>
<gene>
    <name evidence="8" type="ORF">J3P46_20220</name>
</gene>
<dbReference type="SUPFAM" id="SSF74653">
    <property type="entry name" value="TolA/TonB C-terminal domain"/>
    <property type="match status" value="1"/>
</dbReference>
<organism evidence="8 9">
    <name type="scientific">Janthinobacterium lividum</name>
    <dbReference type="NCBI Taxonomy" id="29581"/>
    <lineage>
        <taxon>Bacteria</taxon>
        <taxon>Pseudomonadati</taxon>
        <taxon>Pseudomonadota</taxon>
        <taxon>Betaproteobacteria</taxon>
        <taxon>Burkholderiales</taxon>
        <taxon>Oxalobacteraceae</taxon>
        <taxon>Janthinobacterium</taxon>
    </lineage>
</organism>
<feature type="compositionally biased region" description="Low complexity" evidence="5">
    <location>
        <begin position="264"/>
        <end position="274"/>
    </location>
</feature>
<evidence type="ECO:0000256" key="5">
    <source>
        <dbReference type="SAM" id="MobiDB-lite"/>
    </source>
</evidence>
<dbReference type="Pfam" id="PF03544">
    <property type="entry name" value="TonB_C"/>
    <property type="match status" value="1"/>
</dbReference>
<keyword evidence="3 6" id="KW-1133">Transmembrane helix</keyword>
<protein>
    <submittedName>
        <fullName evidence="8">TonB family protein</fullName>
    </submittedName>
</protein>
<evidence type="ECO:0000256" key="2">
    <source>
        <dbReference type="ARBA" id="ARBA00022692"/>
    </source>
</evidence>
<dbReference type="GO" id="GO:0055085">
    <property type="term" value="P:transmembrane transport"/>
    <property type="evidence" value="ECO:0007669"/>
    <property type="project" value="InterPro"/>
</dbReference>
<feature type="transmembrane region" description="Helical" evidence="6">
    <location>
        <begin position="20"/>
        <end position="53"/>
    </location>
</feature>
<evidence type="ECO:0000313" key="9">
    <source>
        <dbReference type="Proteomes" id="UP000662821"/>
    </source>
</evidence>